<dbReference type="AlphaFoldDB" id="A0A564Y703"/>
<dbReference type="Proteomes" id="UP000321570">
    <property type="component" value="Unassembled WGS sequence"/>
</dbReference>
<dbReference type="InterPro" id="IPR056549">
    <property type="entry name" value="HTH_NOL4"/>
</dbReference>
<feature type="region of interest" description="Disordered" evidence="1">
    <location>
        <begin position="85"/>
        <end position="125"/>
    </location>
</feature>
<feature type="compositionally biased region" description="Polar residues" evidence="1">
    <location>
        <begin position="89"/>
        <end position="99"/>
    </location>
</feature>
<gene>
    <name evidence="3" type="ORF">WMSIL1_LOCUS3395</name>
</gene>
<proteinExistence type="predicted"/>
<sequence>TIRTHANAINDQANVYLISSIYLRTGGSLASESSSRNRNFHKQEITSMSVKQEIKSKDLNESLDTKENLSSAFVALPKLPPLQEKVERSTTALDLSTGTSRKRPFPAESKDQNDTPKSKIPKKKPTDQDLALNYFIKQLANELLDRRLTIIQQPRHRLAQLEAACKRQFPAFNDRQIRLKIRAQLKLYRRNLKKAEERKLAKPISFNPQSGQFEKLSLPMVGQNRSCFPSNSNAISMAHRALANERKQEMMPLKPLNNLQNMGITLNPIIMSKPLTESASSSCSVGETNPKPLLISSTPNRMLSNPQSVFNMPSPVKIPQTNSSPSDLNSLKSLLESMKIPNISEPSSNLADPVMLNISDFGPQPSQIPESQQLNQSWSPAISDPSCIIANCLRIAANFLLQSATLFEPKNPAIASSDQSALQLIANPILGSDLPPIPLPLGFPNNSVPNPSSLVCSLPSQISSKATIYTNTATTANSNGKKSIN</sequence>
<dbReference type="Pfam" id="PF23079">
    <property type="entry name" value="HTH_NOL4_2nd"/>
    <property type="match status" value="1"/>
</dbReference>
<accession>A0A564Y703</accession>
<feature type="compositionally biased region" description="Basic and acidic residues" evidence="1">
    <location>
        <begin position="108"/>
        <end position="117"/>
    </location>
</feature>
<evidence type="ECO:0000313" key="3">
    <source>
        <dbReference type="EMBL" id="VUZ42926.1"/>
    </source>
</evidence>
<dbReference type="EMBL" id="CABIJS010000110">
    <property type="protein sequence ID" value="VUZ42926.1"/>
    <property type="molecule type" value="Genomic_DNA"/>
</dbReference>
<feature type="domain" description="Nucleolar protein 4 helical" evidence="2">
    <location>
        <begin position="131"/>
        <end position="204"/>
    </location>
</feature>
<evidence type="ECO:0000313" key="4">
    <source>
        <dbReference type="Proteomes" id="UP000321570"/>
    </source>
</evidence>
<evidence type="ECO:0000256" key="1">
    <source>
        <dbReference type="SAM" id="MobiDB-lite"/>
    </source>
</evidence>
<keyword evidence="4" id="KW-1185">Reference proteome</keyword>
<evidence type="ECO:0000259" key="2">
    <source>
        <dbReference type="Pfam" id="PF23079"/>
    </source>
</evidence>
<reference evidence="3 4" key="1">
    <citation type="submission" date="2019-07" db="EMBL/GenBank/DDBJ databases">
        <authorList>
            <person name="Jastrzebski P J."/>
            <person name="Paukszto L."/>
            <person name="Jastrzebski P J."/>
        </authorList>
    </citation>
    <scope>NUCLEOTIDE SEQUENCE [LARGE SCALE GENOMIC DNA]</scope>
    <source>
        <strain evidence="3 4">WMS-il1</strain>
    </source>
</reference>
<organism evidence="3 4">
    <name type="scientific">Hymenolepis diminuta</name>
    <name type="common">Rat tapeworm</name>
    <dbReference type="NCBI Taxonomy" id="6216"/>
    <lineage>
        <taxon>Eukaryota</taxon>
        <taxon>Metazoa</taxon>
        <taxon>Spiralia</taxon>
        <taxon>Lophotrochozoa</taxon>
        <taxon>Platyhelminthes</taxon>
        <taxon>Cestoda</taxon>
        <taxon>Eucestoda</taxon>
        <taxon>Cyclophyllidea</taxon>
        <taxon>Hymenolepididae</taxon>
        <taxon>Hymenolepis</taxon>
    </lineage>
</organism>
<feature type="non-terminal residue" evidence="3">
    <location>
        <position position="1"/>
    </location>
</feature>
<protein>
    <recommendedName>
        <fullName evidence="2">Nucleolar protein 4 helical domain-containing protein</fullName>
    </recommendedName>
</protein>
<name>A0A564Y703_HYMDI</name>